<dbReference type="AlphaFoldDB" id="X1MNF6"/>
<organism evidence="1">
    <name type="scientific">marine sediment metagenome</name>
    <dbReference type="NCBI Taxonomy" id="412755"/>
    <lineage>
        <taxon>unclassified sequences</taxon>
        <taxon>metagenomes</taxon>
        <taxon>ecological metagenomes</taxon>
    </lineage>
</organism>
<proteinExistence type="predicted"/>
<accession>X1MNF6</accession>
<gene>
    <name evidence="1" type="ORF">S06H3_29168</name>
</gene>
<feature type="non-terminal residue" evidence="1">
    <location>
        <position position="1"/>
    </location>
</feature>
<sequence>KVKKPDHRYKMYPKLDAIAGIQWSDARVLEHLDKLLQSTAALDGREYVSNEDMVLLYKLMKPMSIERYIFKKYGFETGRRMETNLAAVLVEFASWRNITIERIARDYKISPATVYSLLVDIREWFEVSSVASKHLVPTKELKKVLKEAGVGK</sequence>
<protein>
    <submittedName>
        <fullName evidence="1">Uncharacterized protein</fullName>
    </submittedName>
</protein>
<evidence type="ECO:0000313" key="1">
    <source>
        <dbReference type="EMBL" id="GAI19551.1"/>
    </source>
</evidence>
<comment type="caution">
    <text evidence="1">The sequence shown here is derived from an EMBL/GenBank/DDBJ whole genome shotgun (WGS) entry which is preliminary data.</text>
</comment>
<name>X1MNF6_9ZZZZ</name>
<reference evidence="1" key="1">
    <citation type="journal article" date="2014" name="Front. Microbiol.">
        <title>High frequency of phylogenetically diverse reductive dehalogenase-homologous genes in deep subseafloor sedimentary metagenomes.</title>
        <authorList>
            <person name="Kawai M."/>
            <person name="Futagami T."/>
            <person name="Toyoda A."/>
            <person name="Takaki Y."/>
            <person name="Nishi S."/>
            <person name="Hori S."/>
            <person name="Arai W."/>
            <person name="Tsubouchi T."/>
            <person name="Morono Y."/>
            <person name="Uchiyama I."/>
            <person name="Ito T."/>
            <person name="Fujiyama A."/>
            <person name="Inagaki F."/>
            <person name="Takami H."/>
        </authorList>
    </citation>
    <scope>NUCLEOTIDE SEQUENCE</scope>
    <source>
        <strain evidence="1">Expedition CK06-06</strain>
    </source>
</reference>
<dbReference type="EMBL" id="BARV01017078">
    <property type="protein sequence ID" value="GAI19551.1"/>
    <property type="molecule type" value="Genomic_DNA"/>
</dbReference>